<gene>
    <name evidence="1" type="ORF">BG015_002988</name>
</gene>
<dbReference type="InterPro" id="IPR002918">
    <property type="entry name" value="Lipase_EstA/Esterase_EstB"/>
</dbReference>
<dbReference type="InterPro" id="IPR029058">
    <property type="entry name" value="AB_hydrolase_fold"/>
</dbReference>
<dbReference type="OrthoDB" id="9974421at2759"/>
<dbReference type="PANTHER" id="PTHR32015">
    <property type="entry name" value="FASTING INDUCED LIPASE"/>
    <property type="match status" value="1"/>
</dbReference>
<dbReference type="EMBL" id="JAAAUQ010001625">
    <property type="protein sequence ID" value="KAF9136816.1"/>
    <property type="molecule type" value="Genomic_DNA"/>
</dbReference>
<proteinExistence type="predicted"/>
<evidence type="ECO:0000313" key="2">
    <source>
        <dbReference type="Proteomes" id="UP000748756"/>
    </source>
</evidence>
<evidence type="ECO:0008006" key="3">
    <source>
        <dbReference type="Google" id="ProtNLM"/>
    </source>
</evidence>
<name>A0A9P5RNE9_9FUNG</name>
<sequence>MPPLFIPRISLVTPLPATTATTATTSSSPSHLSMRFSNIVASAALTVAALILSPTIQATPVPTPQALTPDAKAAADFVALVKRGTSGFNDWSCRPSTEHPNPLVLVHATMEVPLTNWIYMGPRFVTKGYCVFALTYGQNPKIPLLYGVNRMEKSAQELAVFVDKVLNATGADKVDMLGHSQGSIMPRYWMKYLGGATKIRKFAGIGSVQYGSTLAGIVPLAKALGLFDPIKKIIDPLCEACYQFALNSTFLNDLNEGGDTLPGIEYLLIASKTDEMVTPYTMGFLRDNNPKVHNQVLQDWCGVDLQGHVSVAYDPIVWNGIHAFFTPSADQTINCLDAFN</sequence>
<comment type="caution">
    <text evidence="1">The sequence shown here is derived from an EMBL/GenBank/DDBJ whole genome shotgun (WGS) entry which is preliminary data.</text>
</comment>
<protein>
    <recommendedName>
        <fullName evidence="3">Triacylglycerol lipase</fullName>
    </recommendedName>
</protein>
<dbReference type="AlphaFoldDB" id="A0A9P5RNE9"/>
<dbReference type="SUPFAM" id="SSF53474">
    <property type="entry name" value="alpha/beta-Hydrolases"/>
    <property type="match status" value="1"/>
</dbReference>
<dbReference type="Pfam" id="PF01674">
    <property type="entry name" value="Lipase_2"/>
    <property type="match status" value="1"/>
</dbReference>
<accession>A0A9P5RNE9</accession>
<organism evidence="1 2">
    <name type="scientific">Linnemannia schmuckeri</name>
    <dbReference type="NCBI Taxonomy" id="64567"/>
    <lineage>
        <taxon>Eukaryota</taxon>
        <taxon>Fungi</taxon>
        <taxon>Fungi incertae sedis</taxon>
        <taxon>Mucoromycota</taxon>
        <taxon>Mortierellomycotina</taxon>
        <taxon>Mortierellomycetes</taxon>
        <taxon>Mortierellales</taxon>
        <taxon>Mortierellaceae</taxon>
        <taxon>Linnemannia</taxon>
    </lineage>
</organism>
<keyword evidence="2" id="KW-1185">Reference proteome</keyword>
<evidence type="ECO:0000313" key="1">
    <source>
        <dbReference type="EMBL" id="KAF9136816.1"/>
    </source>
</evidence>
<dbReference type="GO" id="GO:0016042">
    <property type="term" value="P:lipid catabolic process"/>
    <property type="evidence" value="ECO:0007669"/>
    <property type="project" value="InterPro"/>
</dbReference>
<dbReference type="Gene3D" id="3.40.50.1820">
    <property type="entry name" value="alpha/beta hydrolase"/>
    <property type="match status" value="1"/>
</dbReference>
<dbReference type="PANTHER" id="PTHR32015:SF1">
    <property type="entry name" value="LIPASE"/>
    <property type="match status" value="1"/>
</dbReference>
<dbReference type="Proteomes" id="UP000748756">
    <property type="component" value="Unassembled WGS sequence"/>
</dbReference>
<dbReference type="GO" id="GO:0016298">
    <property type="term" value="F:lipase activity"/>
    <property type="evidence" value="ECO:0007669"/>
    <property type="project" value="TreeGrafter"/>
</dbReference>
<reference evidence="1" key="1">
    <citation type="journal article" date="2020" name="Fungal Divers.">
        <title>Resolving the Mortierellaceae phylogeny through synthesis of multi-gene phylogenetics and phylogenomics.</title>
        <authorList>
            <person name="Vandepol N."/>
            <person name="Liber J."/>
            <person name="Desiro A."/>
            <person name="Na H."/>
            <person name="Kennedy M."/>
            <person name="Barry K."/>
            <person name="Grigoriev I.V."/>
            <person name="Miller A.N."/>
            <person name="O'Donnell K."/>
            <person name="Stajich J.E."/>
            <person name="Bonito G."/>
        </authorList>
    </citation>
    <scope>NUCLEOTIDE SEQUENCE</scope>
    <source>
        <strain evidence="1">NRRL 6426</strain>
    </source>
</reference>